<keyword evidence="4" id="KW-1185">Reference proteome</keyword>
<accession>A0A0C2K3F6</accession>
<keyword evidence="3" id="KW-0808">Transferase</keyword>
<evidence type="ECO:0000313" key="4">
    <source>
        <dbReference type="Proteomes" id="UP000031672"/>
    </source>
</evidence>
<dbReference type="GO" id="GO:0016407">
    <property type="term" value="F:acetyltransferase activity"/>
    <property type="evidence" value="ECO:0007669"/>
    <property type="project" value="InterPro"/>
</dbReference>
<dbReference type="Pfam" id="PF00797">
    <property type="entry name" value="Acetyltransf_2"/>
    <property type="match status" value="1"/>
</dbReference>
<organism evidence="3 4">
    <name type="scientific">Vibrio renipiscarius</name>
    <dbReference type="NCBI Taxonomy" id="1461322"/>
    <lineage>
        <taxon>Bacteria</taxon>
        <taxon>Pseudomonadati</taxon>
        <taxon>Pseudomonadota</taxon>
        <taxon>Gammaproteobacteria</taxon>
        <taxon>Vibrionales</taxon>
        <taxon>Vibrionaceae</taxon>
        <taxon>Vibrio</taxon>
    </lineage>
</organism>
<dbReference type="EMBL" id="JTKH01000024">
    <property type="protein sequence ID" value="KII76488.1"/>
    <property type="molecule type" value="Genomic_DNA"/>
</dbReference>
<evidence type="ECO:0000313" key="3">
    <source>
        <dbReference type="EMBL" id="KII76488.1"/>
    </source>
</evidence>
<dbReference type="OrthoDB" id="7181050at2"/>
<reference evidence="3 4" key="1">
    <citation type="submission" date="2014-11" db="EMBL/GenBank/DDBJ databases">
        <title>Draft Genome Sequence of Vibrio piscirenalis strains CECT 8603T and CECT 8604, two marine Gammaproteobacterium isolated from cultured gilthead sea bream (Sparus aurata).</title>
        <authorList>
            <person name="Arahal D.R."/>
            <person name="Rodrigo-Torres L."/>
            <person name="Lucena T."/>
            <person name="Pujalte M.J."/>
        </authorList>
    </citation>
    <scope>NUCLEOTIDE SEQUENCE [LARGE SCALE GENOMIC DNA]</scope>
    <source>
        <strain evidence="3 4">DCR 1-4-2</strain>
    </source>
</reference>
<gene>
    <name evidence="3" type="ORF">OJ16_17020</name>
</gene>
<comment type="similarity">
    <text evidence="1 2">Belongs to the arylamine N-acetyltransferase family.</text>
</comment>
<proteinExistence type="inferred from homology"/>
<dbReference type="STRING" id="1461322.OJ16_17020"/>
<name>A0A0C2K3F6_9VIBR</name>
<dbReference type="SUPFAM" id="SSF54001">
    <property type="entry name" value="Cysteine proteinases"/>
    <property type="match status" value="1"/>
</dbReference>
<evidence type="ECO:0000256" key="1">
    <source>
        <dbReference type="ARBA" id="ARBA00006547"/>
    </source>
</evidence>
<dbReference type="PANTHER" id="PTHR11786">
    <property type="entry name" value="N-HYDROXYARYLAMINE O-ACETYLTRANSFERASE"/>
    <property type="match status" value="1"/>
</dbReference>
<dbReference type="RefSeq" id="WP_040992430.1">
    <property type="nucleotide sequence ID" value="NZ_JTKH01000024.1"/>
</dbReference>
<dbReference type="Proteomes" id="UP000031672">
    <property type="component" value="Unassembled WGS sequence"/>
</dbReference>
<dbReference type="Gene3D" id="2.40.128.150">
    <property type="entry name" value="Cysteine proteinases"/>
    <property type="match status" value="1"/>
</dbReference>
<evidence type="ECO:0000256" key="2">
    <source>
        <dbReference type="RuleBase" id="RU003452"/>
    </source>
</evidence>
<dbReference type="InterPro" id="IPR001447">
    <property type="entry name" value="Arylamine_N-AcTrfase"/>
</dbReference>
<comment type="caution">
    <text evidence="3">The sequence shown here is derived from an EMBL/GenBank/DDBJ whole genome shotgun (WGS) entry which is preliminary data.</text>
</comment>
<dbReference type="PRINTS" id="PR01543">
    <property type="entry name" value="ANATRNSFRASE"/>
</dbReference>
<sequence>MTTPLFIERYLTKPLQTESAQGLAFINQLIAHHLEHFSFCSANVLLKRDLSLDTEAVYQRLIEQRTGGYCFEHNKLFHTLLSELGFTTRPLLARVLLNGNEDNGRTHRVTLLELNGVQYLVDVGFGVQTPRMAIPLETHNFEYLSQQFRLKKAQTHFRLELWQDDHWQALYRFDLSEVTEMDCDIGHFYTSQNPASGFYRNLVISNLSQTQRNLLKNLEWRQYDDELGNERVVNIESAQQLHQLLRQTFQLDFDEQQAQQLFDHQVQFLASKESVKLD</sequence>
<dbReference type="PANTHER" id="PTHR11786:SF0">
    <property type="entry name" value="ARYLAMINE N-ACETYLTRANSFERASE 4-RELATED"/>
    <property type="match status" value="1"/>
</dbReference>
<protein>
    <submittedName>
        <fullName evidence="3">Acetyltransferase</fullName>
    </submittedName>
</protein>
<accession>A0A0C2NNZ6</accession>
<dbReference type="InterPro" id="IPR038765">
    <property type="entry name" value="Papain-like_cys_pep_sf"/>
</dbReference>
<dbReference type="AlphaFoldDB" id="A0A0C2K3F6"/>
<dbReference type="Gene3D" id="3.30.2140.10">
    <property type="entry name" value="Arylamine N-acetyltransferase"/>
    <property type="match status" value="1"/>
</dbReference>